<reference evidence="2 4" key="2">
    <citation type="journal article" date="2014" name="BMC Genomics">
        <title>An improved genome release (version Mt4.0) for the model legume Medicago truncatula.</title>
        <authorList>
            <person name="Tang H."/>
            <person name="Krishnakumar V."/>
            <person name="Bidwell S."/>
            <person name="Rosen B."/>
            <person name="Chan A."/>
            <person name="Zhou S."/>
            <person name="Gentzbittel L."/>
            <person name="Childs K.L."/>
            <person name="Yandell M."/>
            <person name="Gundlach H."/>
            <person name="Mayer K.F."/>
            <person name="Schwartz D.C."/>
            <person name="Town C.D."/>
        </authorList>
    </citation>
    <scope>GENOME REANNOTATION</scope>
    <source>
        <strain evidence="2">A17</strain>
        <strain evidence="3 4">cv. Jemalong A17</strain>
    </source>
</reference>
<dbReference type="AlphaFoldDB" id="A0A072VE94"/>
<protein>
    <submittedName>
        <fullName evidence="2 3">Uncharacterized protein</fullName>
    </submittedName>
</protein>
<accession>A0A072VE94</accession>
<dbReference type="HOGENOM" id="CLU_2295837_0_0_1"/>
<feature type="region of interest" description="Disordered" evidence="1">
    <location>
        <begin position="1"/>
        <end position="29"/>
    </location>
</feature>
<proteinExistence type="predicted"/>
<dbReference type="EnsemblPlants" id="KEH36485">
    <property type="protein sequence ID" value="KEH36485"/>
    <property type="gene ID" value="MTR_2g011470"/>
</dbReference>
<reference evidence="2 4" key="1">
    <citation type="journal article" date="2011" name="Nature">
        <title>The Medicago genome provides insight into the evolution of rhizobial symbioses.</title>
        <authorList>
            <person name="Young N.D."/>
            <person name="Debelle F."/>
            <person name="Oldroyd G.E."/>
            <person name="Geurts R."/>
            <person name="Cannon S.B."/>
            <person name="Udvardi M.K."/>
            <person name="Benedito V.A."/>
            <person name="Mayer K.F."/>
            <person name="Gouzy J."/>
            <person name="Schoof H."/>
            <person name="Van de Peer Y."/>
            <person name="Proost S."/>
            <person name="Cook D.R."/>
            <person name="Meyers B.C."/>
            <person name="Spannagl M."/>
            <person name="Cheung F."/>
            <person name="De Mita S."/>
            <person name="Krishnakumar V."/>
            <person name="Gundlach H."/>
            <person name="Zhou S."/>
            <person name="Mudge J."/>
            <person name="Bharti A.K."/>
            <person name="Murray J.D."/>
            <person name="Naoumkina M.A."/>
            <person name="Rosen B."/>
            <person name="Silverstein K.A."/>
            <person name="Tang H."/>
            <person name="Rombauts S."/>
            <person name="Zhao P.X."/>
            <person name="Zhou P."/>
            <person name="Barbe V."/>
            <person name="Bardou P."/>
            <person name="Bechner M."/>
            <person name="Bellec A."/>
            <person name="Berger A."/>
            <person name="Berges H."/>
            <person name="Bidwell S."/>
            <person name="Bisseling T."/>
            <person name="Choisne N."/>
            <person name="Couloux A."/>
            <person name="Denny R."/>
            <person name="Deshpande S."/>
            <person name="Dai X."/>
            <person name="Doyle J.J."/>
            <person name="Dudez A.M."/>
            <person name="Farmer A.D."/>
            <person name="Fouteau S."/>
            <person name="Franken C."/>
            <person name="Gibelin C."/>
            <person name="Gish J."/>
            <person name="Goldstein S."/>
            <person name="Gonzalez A.J."/>
            <person name="Green P.J."/>
            <person name="Hallab A."/>
            <person name="Hartog M."/>
            <person name="Hua A."/>
            <person name="Humphray S.J."/>
            <person name="Jeong D.H."/>
            <person name="Jing Y."/>
            <person name="Jocker A."/>
            <person name="Kenton S.M."/>
            <person name="Kim D.J."/>
            <person name="Klee K."/>
            <person name="Lai H."/>
            <person name="Lang C."/>
            <person name="Lin S."/>
            <person name="Macmil S.L."/>
            <person name="Magdelenat G."/>
            <person name="Matthews L."/>
            <person name="McCorrison J."/>
            <person name="Monaghan E.L."/>
            <person name="Mun J.H."/>
            <person name="Najar F.Z."/>
            <person name="Nicholson C."/>
            <person name="Noirot C."/>
            <person name="O'Bleness M."/>
            <person name="Paule C.R."/>
            <person name="Poulain J."/>
            <person name="Prion F."/>
            <person name="Qin B."/>
            <person name="Qu C."/>
            <person name="Retzel E.F."/>
            <person name="Riddle C."/>
            <person name="Sallet E."/>
            <person name="Samain S."/>
            <person name="Samson N."/>
            <person name="Sanders I."/>
            <person name="Saurat O."/>
            <person name="Scarpelli C."/>
            <person name="Schiex T."/>
            <person name="Segurens B."/>
            <person name="Severin A.J."/>
            <person name="Sherrier D.J."/>
            <person name="Shi R."/>
            <person name="Sims S."/>
            <person name="Singer S.R."/>
            <person name="Sinharoy S."/>
            <person name="Sterck L."/>
            <person name="Viollet A."/>
            <person name="Wang B.B."/>
            <person name="Wang K."/>
            <person name="Wang M."/>
            <person name="Wang X."/>
            <person name="Warfsmann J."/>
            <person name="Weissenbach J."/>
            <person name="White D.D."/>
            <person name="White J.D."/>
            <person name="Wiley G.B."/>
            <person name="Wincker P."/>
            <person name="Xing Y."/>
            <person name="Yang L."/>
            <person name="Yao Z."/>
            <person name="Ying F."/>
            <person name="Zhai J."/>
            <person name="Zhou L."/>
            <person name="Zuber A."/>
            <person name="Denarie J."/>
            <person name="Dixon R.A."/>
            <person name="May G.D."/>
            <person name="Schwartz D.C."/>
            <person name="Rogers J."/>
            <person name="Quetier F."/>
            <person name="Town C.D."/>
            <person name="Roe B.A."/>
        </authorList>
    </citation>
    <scope>NUCLEOTIDE SEQUENCE [LARGE SCALE GENOMIC DNA]</scope>
    <source>
        <strain evidence="2">A17</strain>
        <strain evidence="3 4">cv. Jemalong A17</strain>
    </source>
</reference>
<evidence type="ECO:0000313" key="4">
    <source>
        <dbReference type="Proteomes" id="UP000002051"/>
    </source>
</evidence>
<keyword evidence="4" id="KW-1185">Reference proteome</keyword>
<reference evidence="3" key="3">
    <citation type="submission" date="2015-04" db="UniProtKB">
        <authorList>
            <consortium name="EnsemblPlants"/>
        </authorList>
    </citation>
    <scope>IDENTIFICATION</scope>
    <source>
        <strain evidence="3">cv. Jemalong A17</strain>
    </source>
</reference>
<name>A0A072VE94_MEDTR</name>
<evidence type="ECO:0000313" key="3">
    <source>
        <dbReference type="EnsemblPlants" id="KEH36485"/>
    </source>
</evidence>
<gene>
    <name evidence="2" type="ordered locus">MTR_2g011470</name>
</gene>
<organism evidence="2 4">
    <name type="scientific">Medicago truncatula</name>
    <name type="common">Barrel medic</name>
    <name type="synonym">Medicago tribuloides</name>
    <dbReference type="NCBI Taxonomy" id="3880"/>
    <lineage>
        <taxon>Eukaryota</taxon>
        <taxon>Viridiplantae</taxon>
        <taxon>Streptophyta</taxon>
        <taxon>Embryophyta</taxon>
        <taxon>Tracheophyta</taxon>
        <taxon>Spermatophyta</taxon>
        <taxon>Magnoliopsida</taxon>
        <taxon>eudicotyledons</taxon>
        <taxon>Gunneridae</taxon>
        <taxon>Pentapetalae</taxon>
        <taxon>rosids</taxon>
        <taxon>fabids</taxon>
        <taxon>Fabales</taxon>
        <taxon>Fabaceae</taxon>
        <taxon>Papilionoideae</taxon>
        <taxon>50 kb inversion clade</taxon>
        <taxon>NPAAA clade</taxon>
        <taxon>Hologalegina</taxon>
        <taxon>IRL clade</taxon>
        <taxon>Trifolieae</taxon>
        <taxon>Medicago</taxon>
    </lineage>
</organism>
<evidence type="ECO:0000256" key="1">
    <source>
        <dbReference type="SAM" id="MobiDB-lite"/>
    </source>
</evidence>
<dbReference type="EMBL" id="CM001218">
    <property type="protein sequence ID" value="KEH36485.1"/>
    <property type="molecule type" value="Genomic_DNA"/>
</dbReference>
<sequence>MALKLKREKKTKEQRCKSIMHSNESSSHDSIPRVESLFIRDHLVRKTLFIGKSPYVSSDDLRVTIESNVLPSSIVCLFNEFVDGVSFYKMFRVNGASFGVM</sequence>
<dbReference type="Proteomes" id="UP000002051">
    <property type="component" value="Chromosome 2"/>
</dbReference>
<evidence type="ECO:0000313" key="2">
    <source>
        <dbReference type="EMBL" id="KEH36485.1"/>
    </source>
</evidence>